<evidence type="ECO:0000256" key="4">
    <source>
        <dbReference type="ARBA" id="ARBA00023136"/>
    </source>
</evidence>
<comment type="subcellular location">
    <subcellularLocation>
        <location evidence="1">Membrane</location>
        <topology evidence="1">Multi-pass membrane protein</topology>
    </subcellularLocation>
</comment>
<dbReference type="PANTHER" id="PTHR33048">
    <property type="entry name" value="PTH11-LIKE INTEGRAL MEMBRANE PROTEIN (AFU_ORTHOLOGUE AFUA_5G11245)"/>
    <property type="match status" value="1"/>
</dbReference>
<dbReference type="InParanoid" id="W3X921"/>
<evidence type="ECO:0000256" key="1">
    <source>
        <dbReference type="ARBA" id="ARBA00004141"/>
    </source>
</evidence>
<reference evidence="9" key="1">
    <citation type="journal article" date="2015" name="BMC Genomics">
        <title>Genomic and transcriptomic analysis of the endophytic fungus Pestalotiopsis fici reveals its lifestyle and high potential for synthesis of natural products.</title>
        <authorList>
            <person name="Wang X."/>
            <person name="Zhang X."/>
            <person name="Liu L."/>
            <person name="Xiang M."/>
            <person name="Wang W."/>
            <person name="Sun X."/>
            <person name="Che Y."/>
            <person name="Guo L."/>
            <person name="Liu G."/>
            <person name="Guo L."/>
            <person name="Wang C."/>
            <person name="Yin W.B."/>
            <person name="Stadler M."/>
            <person name="Zhang X."/>
            <person name="Liu X."/>
        </authorList>
    </citation>
    <scope>NUCLEOTIDE SEQUENCE [LARGE SCALE GENOMIC DNA]</scope>
    <source>
        <strain evidence="9">W106-1 / CGMCC3.15140</strain>
    </source>
</reference>
<organism evidence="8 9">
    <name type="scientific">Pestalotiopsis fici (strain W106-1 / CGMCC3.15140)</name>
    <dbReference type="NCBI Taxonomy" id="1229662"/>
    <lineage>
        <taxon>Eukaryota</taxon>
        <taxon>Fungi</taxon>
        <taxon>Dikarya</taxon>
        <taxon>Ascomycota</taxon>
        <taxon>Pezizomycotina</taxon>
        <taxon>Sordariomycetes</taxon>
        <taxon>Xylariomycetidae</taxon>
        <taxon>Amphisphaeriales</taxon>
        <taxon>Sporocadaceae</taxon>
        <taxon>Pestalotiopsis</taxon>
    </lineage>
</organism>
<keyword evidence="4 6" id="KW-0472">Membrane</keyword>
<dbReference type="EMBL" id="KI912112">
    <property type="protein sequence ID" value="ETS81892.1"/>
    <property type="molecule type" value="Genomic_DNA"/>
</dbReference>
<proteinExistence type="inferred from homology"/>
<dbReference type="GeneID" id="19271907"/>
<feature type="transmembrane region" description="Helical" evidence="6">
    <location>
        <begin position="156"/>
        <end position="185"/>
    </location>
</feature>
<feature type="transmembrane region" description="Helical" evidence="6">
    <location>
        <begin position="113"/>
        <end position="136"/>
    </location>
</feature>
<dbReference type="PANTHER" id="PTHR33048:SF47">
    <property type="entry name" value="INTEGRAL MEMBRANE PROTEIN-RELATED"/>
    <property type="match status" value="1"/>
</dbReference>
<accession>W3X921</accession>
<keyword evidence="9" id="KW-1185">Reference proteome</keyword>
<feature type="transmembrane region" description="Helical" evidence="6">
    <location>
        <begin position="79"/>
        <end position="101"/>
    </location>
</feature>
<dbReference type="GO" id="GO:0016020">
    <property type="term" value="C:membrane"/>
    <property type="evidence" value="ECO:0007669"/>
    <property type="project" value="UniProtKB-SubCell"/>
</dbReference>
<evidence type="ECO:0000256" key="5">
    <source>
        <dbReference type="ARBA" id="ARBA00038359"/>
    </source>
</evidence>
<dbReference type="InterPro" id="IPR049326">
    <property type="entry name" value="Rhodopsin_dom_fungi"/>
</dbReference>
<dbReference type="HOGENOM" id="CLU_1120480_0_0_1"/>
<dbReference type="AlphaFoldDB" id="W3X921"/>
<keyword evidence="3 6" id="KW-1133">Transmembrane helix</keyword>
<evidence type="ECO:0000313" key="9">
    <source>
        <dbReference type="Proteomes" id="UP000030651"/>
    </source>
</evidence>
<dbReference type="RefSeq" id="XP_007833666.1">
    <property type="nucleotide sequence ID" value="XM_007835475.1"/>
</dbReference>
<dbReference type="KEGG" id="pfy:PFICI_06894"/>
<evidence type="ECO:0000259" key="7">
    <source>
        <dbReference type="Pfam" id="PF20684"/>
    </source>
</evidence>
<protein>
    <recommendedName>
        <fullName evidence="7">Rhodopsin domain-containing protein</fullName>
    </recommendedName>
</protein>
<feature type="transmembrane region" description="Helical" evidence="6">
    <location>
        <begin position="16"/>
        <end position="34"/>
    </location>
</feature>
<evidence type="ECO:0000256" key="3">
    <source>
        <dbReference type="ARBA" id="ARBA00022989"/>
    </source>
</evidence>
<dbReference type="InterPro" id="IPR052337">
    <property type="entry name" value="SAT4-like"/>
</dbReference>
<dbReference type="OrthoDB" id="5329176at2759"/>
<sequence>MVVLNDESRLTLRTDIALEVIVTLAVLCRFACRWGQRAAFSWDDGWMVFAWAAYTAYTGLSMASGLLDGRGNDTKIGELEYVAMVMFETAHVGAKASLVCLCWRSLAARELKFWRSAILGLCVAWYISSVLVTLFHCSPILVTWSPIESPPKCIDIVMFALGYEMGSIVCNLAIILPNICVWILGPYDLRSEDKMFIQSQRSSRLFASVQDMVHGVGGIQHRLRKPASIRATSRDQERAEPVFWQAQQ</sequence>
<feature type="domain" description="Rhodopsin" evidence="7">
    <location>
        <begin position="29"/>
        <end position="182"/>
    </location>
</feature>
<feature type="transmembrane region" description="Helical" evidence="6">
    <location>
        <begin position="46"/>
        <end position="67"/>
    </location>
</feature>
<evidence type="ECO:0000256" key="6">
    <source>
        <dbReference type="SAM" id="Phobius"/>
    </source>
</evidence>
<evidence type="ECO:0000256" key="2">
    <source>
        <dbReference type="ARBA" id="ARBA00022692"/>
    </source>
</evidence>
<keyword evidence="2 6" id="KW-0812">Transmembrane</keyword>
<name>W3X921_PESFW</name>
<evidence type="ECO:0000313" key="8">
    <source>
        <dbReference type="EMBL" id="ETS81892.1"/>
    </source>
</evidence>
<dbReference type="Pfam" id="PF20684">
    <property type="entry name" value="Fung_rhodopsin"/>
    <property type="match status" value="1"/>
</dbReference>
<gene>
    <name evidence="8" type="ORF">PFICI_06894</name>
</gene>
<dbReference type="Proteomes" id="UP000030651">
    <property type="component" value="Unassembled WGS sequence"/>
</dbReference>
<comment type="similarity">
    <text evidence="5">Belongs to the SAT4 family.</text>
</comment>